<dbReference type="PATRIC" id="fig|1396.433.peg.948"/>
<dbReference type="InterPro" id="IPR001182">
    <property type="entry name" value="FtsW/RodA"/>
</dbReference>
<sequence length="43" mass="4857">MPVKGIALPFLSYGGSSLFSNMIMMGLILSVHKNYKKYMFQVN</sequence>
<evidence type="ECO:0000256" key="4">
    <source>
        <dbReference type="ARBA" id="ARBA00022989"/>
    </source>
</evidence>
<dbReference type="GO" id="GO:0015648">
    <property type="term" value="F:lipid-linked peptidoglycan transporter activity"/>
    <property type="evidence" value="ECO:0007669"/>
    <property type="project" value="TreeGrafter"/>
</dbReference>
<evidence type="ECO:0000256" key="3">
    <source>
        <dbReference type="ARBA" id="ARBA00022960"/>
    </source>
</evidence>
<proteinExistence type="predicted"/>
<reference evidence="8" key="2">
    <citation type="submission" date="2015-04" db="EMBL/GenBank/DDBJ databases">
        <title>Draft Genome Sequences of Eight Spore-Forming Food Isolates of Bacillus cereus Genome sequencing.</title>
        <authorList>
            <person name="Krawcyk A.O."/>
            <person name="de Jong A."/>
            <person name="Eijlander R.T."/>
            <person name="Berendsen E.M."/>
            <person name="Holsappel S."/>
            <person name="Wells-Bennik M."/>
            <person name="Kuipers O.P."/>
        </authorList>
    </citation>
    <scope>NUCLEOTIDE SEQUENCE [LARGE SCALE GENOMIC DNA]</scope>
    <source>
        <strain evidence="8">B4147</strain>
    </source>
</reference>
<evidence type="ECO:0000313" key="7">
    <source>
        <dbReference type="EMBL" id="KKZ90820.1"/>
    </source>
</evidence>
<feature type="transmembrane region" description="Helical" evidence="6">
    <location>
        <begin position="6"/>
        <end position="29"/>
    </location>
</feature>
<dbReference type="PANTHER" id="PTHR30474:SF1">
    <property type="entry name" value="PEPTIDOGLYCAN GLYCOSYLTRANSFERASE MRDB"/>
    <property type="match status" value="1"/>
</dbReference>
<dbReference type="AlphaFoldDB" id="A0A0G8BTH0"/>
<reference evidence="7 8" key="1">
    <citation type="journal article" date="2015" name="Genome Announc.">
        <title>Next-Generation Whole-Genome Sequencing of Eight Strains of Bacillus cereus, Isolated from Food.</title>
        <authorList>
            <person name="Krawczyk A.O."/>
            <person name="de Jong A."/>
            <person name="Eijlander R.T."/>
            <person name="Berendsen E.M."/>
            <person name="Holsappel S."/>
            <person name="Wells-Bennik M.H."/>
            <person name="Kuipers O.P."/>
        </authorList>
    </citation>
    <scope>NUCLEOTIDE SEQUENCE [LARGE SCALE GENOMIC DNA]</scope>
    <source>
        <strain evidence="7 8">B4147</strain>
    </source>
</reference>
<dbReference type="GO" id="GO:0051301">
    <property type="term" value="P:cell division"/>
    <property type="evidence" value="ECO:0007669"/>
    <property type="project" value="InterPro"/>
</dbReference>
<evidence type="ECO:0000256" key="2">
    <source>
        <dbReference type="ARBA" id="ARBA00022692"/>
    </source>
</evidence>
<evidence type="ECO:0008006" key="9">
    <source>
        <dbReference type="Google" id="ProtNLM"/>
    </source>
</evidence>
<dbReference type="GO" id="GO:0005886">
    <property type="term" value="C:plasma membrane"/>
    <property type="evidence" value="ECO:0007669"/>
    <property type="project" value="TreeGrafter"/>
</dbReference>
<evidence type="ECO:0000256" key="1">
    <source>
        <dbReference type="ARBA" id="ARBA00004141"/>
    </source>
</evidence>
<keyword evidence="3" id="KW-0133">Cell shape</keyword>
<dbReference type="PANTHER" id="PTHR30474">
    <property type="entry name" value="CELL CYCLE PROTEIN"/>
    <property type="match status" value="1"/>
</dbReference>
<dbReference type="GO" id="GO:0032153">
    <property type="term" value="C:cell division site"/>
    <property type="evidence" value="ECO:0007669"/>
    <property type="project" value="TreeGrafter"/>
</dbReference>
<evidence type="ECO:0000313" key="8">
    <source>
        <dbReference type="Proteomes" id="UP000035350"/>
    </source>
</evidence>
<accession>A0A0G8BTH0</accession>
<gene>
    <name evidence="7" type="ORF">B4147_0183</name>
</gene>
<evidence type="ECO:0000256" key="5">
    <source>
        <dbReference type="ARBA" id="ARBA00023136"/>
    </source>
</evidence>
<keyword evidence="4 6" id="KW-1133">Transmembrane helix</keyword>
<evidence type="ECO:0000256" key="6">
    <source>
        <dbReference type="SAM" id="Phobius"/>
    </source>
</evidence>
<name>A0A0G8BTH0_9BACI</name>
<keyword evidence="5 6" id="KW-0472">Membrane</keyword>
<dbReference type="GO" id="GO:0008360">
    <property type="term" value="P:regulation of cell shape"/>
    <property type="evidence" value="ECO:0007669"/>
    <property type="project" value="UniProtKB-KW"/>
</dbReference>
<dbReference type="Pfam" id="PF01098">
    <property type="entry name" value="FTSW_RODA_SPOVE"/>
    <property type="match status" value="1"/>
</dbReference>
<dbReference type="Proteomes" id="UP000035350">
    <property type="component" value="Unassembled WGS sequence"/>
</dbReference>
<dbReference type="EMBL" id="LCYN01000039">
    <property type="protein sequence ID" value="KKZ90820.1"/>
    <property type="molecule type" value="Genomic_DNA"/>
</dbReference>
<comment type="subcellular location">
    <subcellularLocation>
        <location evidence="1">Membrane</location>
        <topology evidence="1">Multi-pass membrane protein</topology>
    </subcellularLocation>
</comment>
<organism evidence="7 8">
    <name type="scientific">Bacillus wiedmannii</name>
    <dbReference type="NCBI Taxonomy" id="1890302"/>
    <lineage>
        <taxon>Bacteria</taxon>
        <taxon>Bacillati</taxon>
        <taxon>Bacillota</taxon>
        <taxon>Bacilli</taxon>
        <taxon>Bacillales</taxon>
        <taxon>Bacillaceae</taxon>
        <taxon>Bacillus</taxon>
        <taxon>Bacillus cereus group</taxon>
    </lineage>
</organism>
<keyword evidence="2 6" id="KW-0812">Transmembrane</keyword>
<protein>
    <recommendedName>
        <fullName evidence="9">Cell division protein FtsW</fullName>
    </recommendedName>
</protein>
<comment type="caution">
    <text evidence="7">The sequence shown here is derived from an EMBL/GenBank/DDBJ whole genome shotgun (WGS) entry which is preliminary data.</text>
</comment>